<dbReference type="EMBL" id="CAXHTB010000005">
    <property type="protein sequence ID" value="CAL0306488.1"/>
    <property type="molecule type" value="Genomic_DNA"/>
</dbReference>
<dbReference type="PANTHER" id="PTHR15898">
    <property type="entry name" value="BIFUNCTIONAL APOPTOSIS REGULATOR"/>
    <property type="match status" value="1"/>
</dbReference>
<dbReference type="InterPro" id="IPR013083">
    <property type="entry name" value="Znf_RING/FYVE/PHD"/>
</dbReference>
<reference evidence="1 2" key="1">
    <citation type="submission" date="2024-03" db="EMBL/GenBank/DDBJ databases">
        <authorList>
            <person name="Martinez-Hernandez J."/>
        </authorList>
    </citation>
    <scope>NUCLEOTIDE SEQUENCE [LARGE SCALE GENOMIC DNA]</scope>
</reference>
<evidence type="ECO:0000313" key="2">
    <source>
        <dbReference type="Proteomes" id="UP001497480"/>
    </source>
</evidence>
<accession>A0AAV1WBU3</accession>
<comment type="caution">
    <text evidence="1">The sequence shown here is derived from an EMBL/GenBank/DDBJ whole genome shotgun (WGS) entry which is preliminary data.</text>
</comment>
<dbReference type="GO" id="GO:0061630">
    <property type="term" value="F:ubiquitin protein ligase activity"/>
    <property type="evidence" value="ECO:0007669"/>
    <property type="project" value="TreeGrafter"/>
</dbReference>
<sequence>MRIRDLLYKPIVLSCDHVSCFWCVHKSMDGLRESHCPVCRNTFYYFPKFVKCFSFCFLRSILMLTREGKIRCLRKMWGSGHLQLSCEVLKCEVCQSQHPKGFPKVCLAVHFLEEQFPEEYAKRRDAVQLSQLKVKPDTTSCSLDDGKGEKIGWWWCDTGFKVHRGAGCDFCGGML</sequence>
<dbReference type="PANTHER" id="PTHR15898:SF13">
    <property type="entry name" value="BIFUNCTIONAL APOPTOSIS REGULATOR"/>
    <property type="match status" value="1"/>
</dbReference>
<protein>
    <recommendedName>
        <fullName evidence="3">RING-type domain-containing protein</fullName>
    </recommendedName>
</protein>
<proteinExistence type="predicted"/>
<organism evidence="1 2">
    <name type="scientific">Lupinus luteus</name>
    <name type="common">European yellow lupine</name>
    <dbReference type="NCBI Taxonomy" id="3873"/>
    <lineage>
        <taxon>Eukaryota</taxon>
        <taxon>Viridiplantae</taxon>
        <taxon>Streptophyta</taxon>
        <taxon>Embryophyta</taxon>
        <taxon>Tracheophyta</taxon>
        <taxon>Spermatophyta</taxon>
        <taxon>Magnoliopsida</taxon>
        <taxon>eudicotyledons</taxon>
        <taxon>Gunneridae</taxon>
        <taxon>Pentapetalae</taxon>
        <taxon>rosids</taxon>
        <taxon>fabids</taxon>
        <taxon>Fabales</taxon>
        <taxon>Fabaceae</taxon>
        <taxon>Papilionoideae</taxon>
        <taxon>50 kb inversion clade</taxon>
        <taxon>genistoids sensu lato</taxon>
        <taxon>core genistoids</taxon>
        <taxon>Genisteae</taxon>
        <taxon>Lupinus</taxon>
    </lineage>
</organism>
<dbReference type="SUPFAM" id="SSF57850">
    <property type="entry name" value="RING/U-box"/>
    <property type="match status" value="1"/>
</dbReference>
<gene>
    <name evidence="1" type="ORF">LLUT_LOCUS7548</name>
</gene>
<dbReference type="AlphaFoldDB" id="A0AAV1WBU3"/>
<dbReference type="Proteomes" id="UP001497480">
    <property type="component" value="Unassembled WGS sequence"/>
</dbReference>
<evidence type="ECO:0008006" key="3">
    <source>
        <dbReference type="Google" id="ProtNLM"/>
    </source>
</evidence>
<keyword evidence="2" id="KW-1185">Reference proteome</keyword>
<name>A0AAV1WBU3_LUPLU</name>
<dbReference type="Gene3D" id="3.30.40.10">
    <property type="entry name" value="Zinc/RING finger domain, C3HC4 (zinc finger)"/>
    <property type="match status" value="1"/>
</dbReference>
<evidence type="ECO:0000313" key="1">
    <source>
        <dbReference type="EMBL" id="CAL0306488.1"/>
    </source>
</evidence>
<dbReference type="GO" id="GO:0043161">
    <property type="term" value="P:proteasome-mediated ubiquitin-dependent protein catabolic process"/>
    <property type="evidence" value="ECO:0007669"/>
    <property type="project" value="TreeGrafter"/>
</dbReference>